<feature type="region of interest" description="Disordered" evidence="1">
    <location>
        <begin position="225"/>
        <end position="244"/>
    </location>
</feature>
<dbReference type="InterPro" id="IPR023214">
    <property type="entry name" value="HAD_sf"/>
</dbReference>
<dbReference type="Gene3D" id="1.10.260.80">
    <property type="match status" value="1"/>
</dbReference>
<gene>
    <name evidence="2" type="ORF">K490DRAFT_31969</name>
</gene>
<dbReference type="Pfam" id="PF00702">
    <property type="entry name" value="Hydrolase"/>
    <property type="match status" value="1"/>
</dbReference>
<dbReference type="InterPro" id="IPR006439">
    <property type="entry name" value="HAD-SF_hydro_IA"/>
</dbReference>
<protein>
    <submittedName>
        <fullName evidence="2">HAD-like protein</fullName>
    </submittedName>
</protein>
<dbReference type="SUPFAM" id="SSF56784">
    <property type="entry name" value="HAD-like"/>
    <property type="match status" value="1"/>
</dbReference>
<feature type="compositionally biased region" description="Polar residues" evidence="1">
    <location>
        <begin position="232"/>
        <end position="244"/>
    </location>
</feature>
<dbReference type="InterPro" id="IPR036412">
    <property type="entry name" value="HAD-like_sf"/>
</dbReference>
<dbReference type="PANTHER" id="PTHR43885">
    <property type="entry name" value="HALOACID DEHALOGENASE-LIKE HYDROLASE"/>
    <property type="match status" value="1"/>
</dbReference>
<accession>A0A9P4I3Q3</accession>
<reference evidence="2" key="1">
    <citation type="journal article" date="2020" name="Stud. Mycol.">
        <title>101 Dothideomycetes genomes: a test case for predicting lifestyles and emergence of pathogens.</title>
        <authorList>
            <person name="Haridas S."/>
            <person name="Albert R."/>
            <person name="Binder M."/>
            <person name="Bloem J."/>
            <person name="Labutti K."/>
            <person name="Salamov A."/>
            <person name="Andreopoulos B."/>
            <person name="Baker S."/>
            <person name="Barry K."/>
            <person name="Bills G."/>
            <person name="Bluhm B."/>
            <person name="Cannon C."/>
            <person name="Castanera R."/>
            <person name="Culley D."/>
            <person name="Daum C."/>
            <person name="Ezra D."/>
            <person name="Gonzalez J."/>
            <person name="Henrissat B."/>
            <person name="Kuo A."/>
            <person name="Liang C."/>
            <person name="Lipzen A."/>
            <person name="Lutzoni F."/>
            <person name="Magnuson J."/>
            <person name="Mondo S."/>
            <person name="Nolan M."/>
            <person name="Ohm R."/>
            <person name="Pangilinan J."/>
            <person name="Park H.-J."/>
            <person name="Ramirez L."/>
            <person name="Alfaro M."/>
            <person name="Sun H."/>
            <person name="Tritt A."/>
            <person name="Yoshinaga Y."/>
            <person name="Zwiers L.-H."/>
            <person name="Turgeon B."/>
            <person name="Goodwin S."/>
            <person name="Spatafora J."/>
            <person name="Crous P."/>
            <person name="Grigoriev I."/>
        </authorList>
    </citation>
    <scope>NUCLEOTIDE SEQUENCE</scope>
    <source>
        <strain evidence="2">CBS 121410</strain>
    </source>
</reference>
<dbReference type="NCBIfam" id="TIGR01549">
    <property type="entry name" value="HAD-SF-IA-v1"/>
    <property type="match status" value="1"/>
</dbReference>
<keyword evidence="3" id="KW-1185">Reference proteome</keyword>
<dbReference type="GO" id="GO:0016791">
    <property type="term" value="F:phosphatase activity"/>
    <property type="evidence" value="ECO:0007669"/>
    <property type="project" value="UniProtKB-ARBA"/>
</dbReference>
<sequence length="244" mass="27067">MQSQRPRRFAPLDPGKTSDAPRLKGVVFDVDGTLCEPQNYMFAEMRSVLGIDKSTDILDHIYALPIQEQEIAQERIRSIERTAMTSQKPQTGLVRLMDYLDRRGLQKGICTRNFDTPVKHLLSTFLTGHVFAPIVTRDFRPPKPDPAGIMHIASSWGLEDGGSRLLMVGDSIDDMTAGHRAGAATVLLVNEVNVHLAKHQHTDLCVSRLDELIDILEAGFEGQIGRAEESPDTQAQAQSALNRQ</sequence>
<evidence type="ECO:0000256" key="1">
    <source>
        <dbReference type="SAM" id="MobiDB-lite"/>
    </source>
</evidence>
<evidence type="ECO:0000313" key="2">
    <source>
        <dbReference type="EMBL" id="KAF2091909.1"/>
    </source>
</evidence>
<evidence type="ECO:0000313" key="3">
    <source>
        <dbReference type="Proteomes" id="UP000799776"/>
    </source>
</evidence>
<dbReference type="AlphaFoldDB" id="A0A9P4I3Q3"/>
<dbReference type="EMBL" id="ML978711">
    <property type="protein sequence ID" value="KAF2091909.1"/>
    <property type="molecule type" value="Genomic_DNA"/>
</dbReference>
<organism evidence="2 3">
    <name type="scientific">Saccharata proteae CBS 121410</name>
    <dbReference type="NCBI Taxonomy" id="1314787"/>
    <lineage>
        <taxon>Eukaryota</taxon>
        <taxon>Fungi</taxon>
        <taxon>Dikarya</taxon>
        <taxon>Ascomycota</taxon>
        <taxon>Pezizomycotina</taxon>
        <taxon>Dothideomycetes</taxon>
        <taxon>Dothideomycetes incertae sedis</taxon>
        <taxon>Botryosphaeriales</taxon>
        <taxon>Saccharataceae</taxon>
        <taxon>Saccharata</taxon>
    </lineage>
</organism>
<dbReference type="CDD" id="cd01427">
    <property type="entry name" value="HAD_like"/>
    <property type="match status" value="1"/>
</dbReference>
<dbReference type="Proteomes" id="UP000799776">
    <property type="component" value="Unassembled WGS sequence"/>
</dbReference>
<dbReference type="SFLD" id="SFLDS00003">
    <property type="entry name" value="Haloacid_Dehalogenase"/>
    <property type="match status" value="1"/>
</dbReference>
<proteinExistence type="predicted"/>
<dbReference type="OrthoDB" id="426235at2759"/>
<dbReference type="Gene3D" id="3.40.50.1000">
    <property type="entry name" value="HAD superfamily/HAD-like"/>
    <property type="match status" value="1"/>
</dbReference>
<dbReference type="PANTHER" id="PTHR43885:SF1">
    <property type="entry name" value="SUPERFAMILY HYDROLASE, PUTATIVE (AFU_ORTHOLOGUE AFUA_4G13290)-RELATED"/>
    <property type="match status" value="1"/>
</dbReference>
<dbReference type="SFLD" id="SFLDG01129">
    <property type="entry name" value="C1.5:_HAD__Beta-PGM__Phosphata"/>
    <property type="match status" value="1"/>
</dbReference>
<name>A0A9P4I3Q3_9PEZI</name>
<comment type="caution">
    <text evidence="2">The sequence shown here is derived from an EMBL/GenBank/DDBJ whole genome shotgun (WGS) entry which is preliminary data.</text>
</comment>